<evidence type="ECO:0000313" key="1">
    <source>
        <dbReference type="EMBL" id="MDA4180588.1"/>
    </source>
</evidence>
<dbReference type="RefSeq" id="WP_044864224.1">
    <property type="nucleotide sequence ID" value="NZ_BICB01000020.1"/>
</dbReference>
<comment type="caution">
    <text evidence="1">The sequence shown here is derived from an EMBL/GenBank/DDBJ whole genome shotgun (WGS) entry which is preliminary data.</text>
</comment>
<evidence type="ECO:0000313" key="2">
    <source>
        <dbReference type="Proteomes" id="UP001211064"/>
    </source>
</evidence>
<dbReference type="EMBL" id="JANWOR010000669">
    <property type="protein sequence ID" value="MDA4180588.1"/>
    <property type="molecule type" value="Genomic_DNA"/>
</dbReference>
<dbReference type="Proteomes" id="UP001211064">
    <property type="component" value="Unassembled WGS sequence"/>
</dbReference>
<name>A0AAW5ZEC5_ECOLX</name>
<dbReference type="AlphaFoldDB" id="A0AAW5ZEC5"/>
<protein>
    <submittedName>
        <fullName evidence="1">Uncharacterized protein</fullName>
    </submittedName>
</protein>
<organism evidence="1 2">
    <name type="scientific">Escherichia coli</name>
    <dbReference type="NCBI Taxonomy" id="562"/>
    <lineage>
        <taxon>Bacteria</taxon>
        <taxon>Pseudomonadati</taxon>
        <taxon>Pseudomonadota</taxon>
        <taxon>Gammaproteobacteria</taxon>
        <taxon>Enterobacterales</taxon>
        <taxon>Enterobacteriaceae</taxon>
        <taxon>Escherichia</taxon>
    </lineage>
</organism>
<proteinExistence type="predicted"/>
<gene>
    <name evidence="1" type="ORF">NY836_25105</name>
</gene>
<reference evidence="1" key="1">
    <citation type="submission" date="2022-08" db="EMBL/GenBank/DDBJ databases">
        <title>Genome sequencing of human pathogens.</title>
        <authorList>
            <person name="Cao X."/>
        </authorList>
    </citation>
    <scope>NUCLEOTIDE SEQUENCE</scope>
    <source>
        <strain evidence="1">EC16126</strain>
    </source>
</reference>
<accession>A0AAW5ZEC5</accession>
<sequence>MLENYFKNGMASTDEKTQRLLAVQAALEIAKASASSGNGVMHSDLDQATERIGKLADAIQLALKG</sequence>